<dbReference type="PANTHER" id="PTHR21210:SF0">
    <property type="entry name" value="TRNA (URACIL-O(2)-)-METHYLTRANSFERASE-RELATED"/>
    <property type="match status" value="1"/>
</dbReference>
<sequence>MVFKCVSERTTNTEPDLLMNAVNVWNTRPHIINRKLAGAKILGKYHYLTPPDFEVTISNLRNLTLANVANESELKRSFAENHDLPLVECLSDRCEQCEKIRLDLKCLILRNQSKNPKTYEIVVTDNTVSRVLFCELSSSSLGVCSAYYISFENDAVRLFIDSECSSEGNQKWLMDVLLPKVIKWADNQEFFRTNANLNASLRLVSIDTYSELYNVLKEKYGRGIVKIWPEVTDPLKFVYEDVAIATYLLILWSAQGKFQKFIDLGCGNGLLVHILNSEGHDGQGIDIRSRKIWNLYPKTTKLKAEAITPSDNTLYPEADWLIGNHSDELTPWIPVMAARSSHKCKFFLLPCCAYEFNGKKYQRKNSAKSLYSDYMDYIKFVCDSCGFVTESDKLRIPSTKRCCFVSQGRSYPDTEHVNKCIQIQSFVDRECGKTRVQSDEELSSPKKSKWSAEFVPRDKEERVKNCTKVDKAVVSNIIAVIVEELLSRQFSRVDKELNLWEPDYGVEISMLAKLIPREDLVKLKSECGGLQTLLRNNQDIFQMENGKVFFRKPQVRKKNENWKRKPCWFFYNHPASCALADEDCSFAH</sequence>
<evidence type="ECO:0000256" key="3">
    <source>
        <dbReference type="ARBA" id="ARBA00022490"/>
    </source>
</evidence>
<dbReference type="GO" id="GO:0008270">
    <property type="term" value="F:zinc ion binding"/>
    <property type="evidence" value="ECO:0007669"/>
    <property type="project" value="UniProtKB-KW"/>
</dbReference>
<keyword evidence="3 10" id="KW-0963">Cytoplasm</keyword>
<feature type="zinc finger region" description="C3H1-type" evidence="9">
    <location>
        <begin position="561"/>
        <end position="588"/>
    </location>
</feature>
<evidence type="ECO:0000256" key="5">
    <source>
        <dbReference type="ARBA" id="ARBA00022679"/>
    </source>
</evidence>
<dbReference type="KEGG" id="btab:109039857"/>
<evidence type="ECO:0000313" key="12">
    <source>
        <dbReference type="EMBL" id="CAH0391002.1"/>
    </source>
</evidence>
<dbReference type="EMBL" id="OU963866">
    <property type="protein sequence ID" value="CAH0391002.1"/>
    <property type="molecule type" value="Genomic_DNA"/>
</dbReference>
<keyword evidence="4 10" id="KW-0489">Methyltransferase</keyword>
<dbReference type="EC" id="2.1.1.211" evidence="10"/>
<organism evidence="12 13">
    <name type="scientific">Bemisia tabaci</name>
    <name type="common">Sweetpotato whitefly</name>
    <name type="synonym">Aleurodes tabaci</name>
    <dbReference type="NCBI Taxonomy" id="7038"/>
    <lineage>
        <taxon>Eukaryota</taxon>
        <taxon>Metazoa</taxon>
        <taxon>Ecdysozoa</taxon>
        <taxon>Arthropoda</taxon>
        <taxon>Hexapoda</taxon>
        <taxon>Insecta</taxon>
        <taxon>Pterygota</taxon>
        <taxon>Neoptera</taxon>
        <taxon>Paraneoptera</taxon>
        <taxon>Hemiptera</taxon>
        <taxon>Sternorrhyncha</taxon>
        <taxon>Aleyrodoidea</taxon>
        <taxon>Aleyrodidae</taxon>
        <taxon>Aleyrodinae</taxon>
        <taxon>Bemisia</taxon>
    </lineage>
</organism>
<dbReference type="Proteomes" id="UP001152759">
    <property type="component" value="Chromosome 5"/>
</dbReference>
<accession>A0A9P0ABU4</accession>
<evidence type="ECO:0000256" key="6">
    <source>
        <dbReference type="ARBA" id="ARBA00022691"/>
    </source>
</evidence>
<dbReference type="GO" id="GO:0005737">
    <property type="term" value="C:cytoplasm"/>
    <property type="evidence" value="ECO:0007669"/>
    <property type="project" value="UniProtKB-SubCell"/>
</dbReference>
<keyword evidence="7 10" id="KW-0819">tRNA processing</keyword>
<evidence type="ECO:0000313" key="13">
    <source>
        <dbReference type="Proteomes" id="UP001152759"/>
    </source>
</evidence>
<keyword evidence="9" id="KW-0863">Zinc-finger</keyword>
<gene>
    <name evidence="12" type="ORF">BEMITA_LOCUS9665</name>
</gene>
<keyword evidence="13" id="KW-1185">Reference proteome</keyword>
<evidence type="ECO:0000259" key="11">
    <source>
        <dbReference type="PROSITE" id="PS50103"/>
    </source>
</evidence>
<name>A0A9P0ABU4_BEMTA</name>
<evidence type="ECO:0000256" key="2">
    <source>
        <dbReference type="ARBA" id="ARBA00009056"/>
    </source>
</evidence>
<evidence type="ECO:0000256" key="9">
    <source>
        <dbReference type="PROSITE-ProRule" id="PRU00723"/>
    </source>
</evidence>
<dbReference type="GO" id="GO:0141101">
    <property type="term" value="F:tRNA(Ser) (uridine(44)-2'-O-)-methyltransferase activity"/>
    <property type="evidence" value="ECO:0007669"/>
    <property type="project" value="UniProtKB-EC"/>
</dbReference>
<dbReference type="GO" id="GO:0030488">
    <property type="term" value="P:tRNA methylation"/>
    <property type="evidence" value="ECO:0007669"/>
    <property type="project" value="UniProtKB-UniRule"/>
</dbReference>
<dbReference type="InterPro" id="IPR000571">
    <property type="entry name" value="Znf_CCCH"/>
</dbReference>
<comment type="catalytic activity">
    <reaction evidence="8 10">
        <text>uridine(44) in tRNA(Ser) + S-adenosyl-L-methionine = 2'-O-methyluridine(44) in tRNA(Ser) + S-adenosyl-L-homocysteine + H(+)</text>
        <dbReference type="Rhea" id="RHEA:43100"/>
        <dbReference type="Rhea" id="RHEA-COMP:10339"/>
        <dbReference type="Rhea" id="RHEA-COMP:10340"/>
        <dbReference type="ChEBI" id="CHEBI:15378"/>
        <dbReference type="ChEBI" id="CHEBI:57856"/>
        <dbReference type="ChEBI" id="CHEBI:59789"/>
        <dbReference type="ChEBI" id="CHEBI:65315"/>
        <dbReference type="ChEBI" id="CHEBI:74478"/>
        <dbReference type="EC" id="2.1.1.211"/>
    </reaction>
</comment>
<dbReference type="PANTHER" id="PTHR21210">
    <property type="entry name" value="TRNA (URACIL-O(2)-)-METHYLTRANSFERASE-RELATED"/>
    <property type="match status" value="1"/>
</dbReference>
<dbReference type="AlphaFoldDB" id="A0A9P0ABU4"/>
<keyword evidence="9" id="KW-0479">Metal-binding</keyword>
<dbReference type="PROSITE" id="PS50103">
    <property type="entry name" value="ZF_C3H1"/>
    <property type="match status" value="1"/>
</dbReference>
<dbReference type="InterPro" id="IPR011671">
    <property type="entry name" value="tRNA_uracil_MeTrfase"/>
</dbReference>
<evidence type="ECO:0000256" key="4">
    <source>
        <dbReference type="ARBA" id="ARBA00022603"/>
    </source>
</evidence>
<evidence type="ECO:0000256" key="8">
    <source>
        <dbReference type="ARBA" id="ARBA00047957"/>
    </source>
</evidence>
<keyword evidence="6 10" id="KW-0949">S-adenosyl-L-methionine</keyword>
<evidence type="ECO:0000256" key="7">
    <source>
        <dbReference type="ARBA" id="ARBA00022694"/>
    </source>
</evidence>
<comment type="similarity">
    <text evidence="2 10">Belongs to the TRM44 family.</text>
</comment>
<keyword evidence="5 10" id="KW-0808">Transferase</keyword>
<protein>
    <recommendedName>
        <fullName evidence="10">tRNA (uracil-O(2)-)-methyltransferase</fullName>
        <ecNumber evidence="10">2.1.1.211</ecNumber>
    </recommendedName>
</protein>
<evidence type="ECO:0000256" key="10">
    <source>
        <dbReference type="RuleBase" id="RU368004"/>
    </source>
</evidence>
<reference evidence="12" key="1">
    <citation type="submission" date="2021-12" db="EMBL/GenBank/DDBJ databases">
        <authorList>
            <person name="King R."/>
        </authorList>
    </citation>
    <scope>NUCLEOTIDE SEQUENCE</scope>
</reference>
<proteinExistence type="inferred from homology"/>
<dbReference type="Pfam" id="PF07757">
    <property type="entry name" value="AdoMet_MTase"/>
    <property type="match status" value="1"/>
</dbReference>
<comment type="function">
    <text evidence="10">Adenosyl-L-methionine (AdoMet)-dependent tRNA (uracil-O(2)-)-methyltransferase.</text>
</comment>
<keyword evidence="9" id="KW-0862">Zinc</keyword>
<comment type="subcellular location">
    <subcellularLocation>
        <location evidence="1 10">Cytoplasm</location>
    </subcellularLocation>
</comment>
<evidence type="ECO:0000256" key="1">
    <source>
        <dbReference type="ARBA" id="ARBA00004496"/>
    </source>
</evidence>
<feature type="domain" description="C3H1-type" evidence="11">
    <location>
        <begin position="561"/>
        <end position="588"/>
    </location>
</feature>